<evidence type="ECO:0000256" key="4">
    <source>
        <dbReference type="ARBA" id="ARBA00022695"/>
    </source>
</evidence>
<keyword evidence="5" id="KW-0479">Metal-binding</keyword>
<dbReference type="InterPro" id="IPR002646">
    <property type="entry name" value="PolA_pol_head_dom"/>
</dbReference>
<dbReference type="Pfam" id="PF01743">
    <property type="entry name" value="PolyA_pol"/>
    <property type="match status" value="1"/>
</dbReference>
<dbReference type="InterPro" id="IPR032828">
    <property type="entry name" value="PolyA_RNA-bd"/>
</dbReference>
<keyword evidence="3" id="KW-0819">tRNA processing</keyword>
<comment type="cofactor">
    <cofactor evidence="1">
        <name>Mg(2+)</name>
        <dbReference type="ChEBI" id="CHEBI:18420"/>
    </cofactor>
</comment>
<name>A0A3M0A4R9_9GAMM</name>
<keyword evidence="15" id="KW-1185">Reference proteome</keyword>
<dbReference type="GO" id="GO:0042245">
    <property type="term" value="P:RNA repair"/>
    <property type="evidence" value="ECO:0007669"/>
    <property type="project" value="UniProtKB-KW"/>
</dbReference>
<evidence type="ECO:0000313" key="15">
    <source>
        <dbReference type="Proteomes" id="UP000267187"/>
    </source>
</evidence>
<keyword evidence="4" id="KW-0548">Nucleotidyltransferase</keyword>
<dbReference type="PIRSF" id="PIRSF000813">
    <property type="entry name" value="CCA_bact"/>
    <property type="match status" value="1"/>
</dbReference>
<evidence type="ECO:0000256" key="1">
    <source>
        <dbReference type="ARBA" id="ARBA00001946"/>
    </source>
</evidence>
<keyword evidence="10 11" id="KW-0694">RNA-binding</keyword>
<accession>A0A3M0A4R9</accession>
<proteinExistence type="inferred from homology"/>
<comment type="similarity">
    <text evidence="11">Belongs to the tRNA nucleotidyltransferase/poly(A) polymerase family.</text>
</comment>
<dbReference type="RefSeq" id="WP_121876842.1">
    <property type="nucleotide sequence ID" value="NZ_REFJ01000003.1"/>
</dbReference>
<dbReference type="GO" id="GO:0004810">
    <property type="term" value="F:CCA tRNA nucleotidyltransferase activity"/>
    <property type="evidence" value="ECO:0007669"/>
    <property type="project" value="InterPro"/>
</dbReference>
<evidence type="ECO:0000259" key="13">
    <source>
        <dbReference type="Pfam" id="PF12627"/>
    </source>
</evidence>
<dbReference type="Gene3D" id="3.30.460.10">
    <property type="entry name" value="Beta Polymerase, domain 2"/>
    <property type="match status" value="1"/>
</dbReference>
<dbReference type="GO" id="GO:0001680">
    <property type="term" value="P:tRNA 3'-terminal CCA addition"/>
    <property type="evidence" value="ECO:0007669"/>
    <property type="project" value="InterPro"/>
</dbReference>
<organism evidence="14 15">
    <name type="scientific">Umboniibacter marinipuniceus</name>
    <dbReference type="NCBI Taxonomy" id="569599"/>
    <lineage>
        <taxon>Bacteria</taxon>
        <taxon>Pseudomonadati</taxon>
        <taxon>Pseudomonadota</taxon>
        <taxon>Gammaproteobacteria</taxon>
        <taxon>Cellvibrionales</taxon>
        <taxon>Cellvibrionaceae</taxon>
        <taxon>Umboniibacter</taxon>
    </lineage>
</organism>
<gene>
    <name evidence="14" type="ORF">DFR27_1524</name>
</gene>
<dbReference type="GO" id="GO:0003723">
    <property type="term" value="F:RNA binding"/>
    <property type="evidence" value="ECO:0007669"/>
    <property type="project" value="UniProtKB-KW"/>
</dbReference>
<feature type="domain" description="tRNA nucleotidyltransferase/poly(A) polymerase RNA and SrmB- binding" evidence="13">
    <location>
        <begin position="149"/>
        <end position="204"/>
    </location>
</feature>
<dbReference type="InterPro" id="IPR012006">
    <property type="entry name" value="CCA_bact"/>
</dbReference>
<keyword evidence="2 11" id="KW-0808">Transferase</keyword>
<dbReference type="Proteomes" id="UP000267187">
    <property type="component" value="Unassembled WGS sequence"/>
</dbReference>
<reference evidence="14 15" key="1">
    <citation type="submission" date="2018-10" db="EMBL/GenBank/DDBJ databases">
        <title>Genomic Encyclopedia of Type Strains, Phase IV (KMG-IV): sequencing the most valuable type-strain genomes for metagenomic binning, comparative biology and taxonomic classification.</title>
        <authorList>
            <person name="Goeker M."/>
        </authorList>
    </citation>
    <scope>NUCLEOTIDE SEQUENCE [LARGE SCALE GENOMIC DNA]</scope>
    <source>
        <strain evidence="14 15">DSM 25080</strain>
    </source>
</reference>
<dbReference type="InterPro" id="IPR050124">
    <property type="entry name" value="tRNA_CCA-adding_enzyme"/>
</dbReference>
<evidence type="ECO:0000256" key="9">
    <source>
        <dbReference type="ARBA" id="ARBA00022842"/>
    </source>
</evidence>
<evidence type="ECO:0000256" key="2">
    <source>
        <dbReference type="ARBA" id="ARBA00022679"/>
    </source>
</evidence>
<evidence type="ECO:0000313" key="14">
    <source>
        <dbReference type="EMBL" id="RMA80161.1"/>
    </source>
</evidence>
<protein>
    <submittedName>
        <fullName evidence="14">tRNA nucleotidyltransferase (CCA-adding enzyme)</fullName>
    </submittedName>
</protein>
<dbReference type="GO" id="GO:0046872">
    <property type="term" value="F:metal ion binding"/>
    <property type="evidence" value="ECO:0007669"/>
    <property type="project" value="UniProtKB-KW"/>
</dbReference>
<evidence type="ECO:0000256" key="11">
    <source>
        <dbReference type="RuleBase" id="RU003953"/>
    </source>
</evidence>
<evidence type="ECO:0000256" key="7">
    <source>
        <dbReference type="ARBA" id="ARBA00022800"/>
    </source>
</evidence>
<dbReference type="PANTHER" id="PTHR47545">
    <property type="entry name" value="MULTIFUNCTIONAL CCA PROTEIN"/>
    <property type="match status" value="1"/>
</dbReference>
<dbReference type="AlphaFoldDB" id="A0A3M0A4R9"/>
<dbReference type="CDD" id="cd05398">
    <property type="entry name" value="NT_ClassII-CCAase"/>
    <property type="match status" value="1"/>
</dbReference>
<dbReference type="SUPFAM" id="SSF81301">
    <property type="entry name" value="Nucleotidyltransferase"/>
    <property type="match status" value="1"/>
</dbReference>
<keyword evidence="9" id="KW-0460">Magnesium</keyword>
<evidence type="ECO:0000256" key="10">
    <source>
        <dbReference type="ARBA" id="ARBA00022884"/>
    </source>
</evidence>
<dbReference type="OrthoDB" id="9805698at2"/>
<evidence type="ECO:0000256" key="5">
    <source>
        <dbReference type="ARBA" id="ARBA00022723"/>
    </source>
</evidence>
<evidence type="ECO:0000259" key="12">
    <source>
        <dbReference type="Pfam" id="PF01743"/>
    </source>
</evidence>
<feature type="domain" description="Poly A polymerase head" evidence="12">
    <location>
        <begin position="3"/>
        <end position="122"/>
    </location>
</feature>
<dbReference type="Pfam" id="PF12627">
    <property type="entry name" value="PolyA_pol_RNAbd"/>
    <property type="match status" value="1"/>
</dbReference>
<dbReference type="Gene3D" id="1.10.3090.10">
    <property type="entry name" value="cca-adding enzyme, domain 2"/>
    <property type="match status" value="1"/>
</dbReference>
<dbReference type="InterPro" id="IPR043519">
    <property type="entry name" value="NT_sf"/>
</dbReference>
<keyword evidence="7" id="KW-0692">RNA repair</keyword>
<dbReference type="PANTHER" id="PTHR47545:SF1">
    <property type="entry name" value="MULTIFUNCTIONAL CCA PROTEIN"/>
    <property type="match status" value="1"/>
</dbReference>
<evidence type="ECO:0000256" key="8">
    <source>
        <dbReference type="ARBA" id="ARBA00022840"/>
    </source>
</evidence>
<dbReference type="EMBL" id="REFJ01000003">
    <property type="protein sequence ID" value="RMA80161.1"/>
    <property type="molecule type" value="Genomic_DNA"/>
</dbReference>
<evidence type="ECO:0000256" key="3">
    <source>
        <dbReference type="ARBA" id="ARBA00022694"/>
    </source>
</evidence>
<sequence length="363" mass="40749">MPTYLVGGAVRDQLMNYPFHERDWVVTGTSPEEMLAAGFTPVGRDFPVFLHPETKEEYALARTEKKYGVGYHGFIFNTAPSVTLEEDLSRRDLTVNAIAQDSAGRLIDPFGGVEDINRRCLRHVSNAFTEDPLRVLRVARFAARYHHLDFTIAPETESLLAEIAASGELQTLSKERVWGETEKALNEQNPAIFFEVLQRIGALEDCFFAASQLLDWRVLKEHTRTLPRSEQRWALMLSSSTKEQIQSAHQLLGASHRYRDFAVDVVTMNALFSTSTLSADQVMEALQYFRALKDETKLRCWLDYQISLMPEWQANAEVLMDCLAGAATVSSKGLIAEGYSGPELGLAIKAQQLQQISARLAKS</sequence>
<dbReference type="SUPFAM" id="SSF81891">
    <property type="entry name" value="Poly A polymerase C-terminal region-like"/>
    <property type="match status" value="1"/>
</dbReference>
<comment type="caution">
    <text evidence="14">The sequence shown here is derived from an EMBL/GenBank/DDBJ whole genome shotgun (WGS) entry which is preliminary data.</text>
</comment>
<evidence type="ECO:0000256" key="6">
    <source>
        <dbReference type="ARBA" id="ARBA00022741"/>
    </source>
</evidence>
<keyword evidence="6" id="KW-0547">Nucleotide-binding</keyword>
<dbReference type="GO" id="GO:0005524">
    <property type="term" value="F:ATP binding"/>
    <property type="evidence" value="ECO:0007669"/>
    <property type="project" value="UniProtKB-KW"/>
</dbReference>
<keyword evidence="8" id="KW-0067">ATP-binding</keyword>